<accession>A0A4P7B7M2</accession>
<proteinExistence type="predicted"/>
<keyword evidence="1" id="KW-1133">Transmembrane helix</keyword>
<name>A0A4P7B7M2_ACIHA</name>
<evidence type="ECO:0000313" key="2">
    <source>
        <dbReference type="EMBL" id="QBQ17068.1"/>
    </source>
</evidence>
<gene>
    <name evidence="2" type="ORF">AHTJR_12690</name>
</gene>
<protein>
    <submittedName>
        <fullName evidence="2">Uncharacterized protein</fullName>
    </submittedName>
</protein>
<feature type="transmembrane region" description="Helical" evidence="1">
    <location>
        <begin position="70"/>
        <end position="88"/>
    </location>
</feature>
<dbReference type="EMBL" id="CP038009">
    <property type="protein sequence ID" value="QBQ17068.1"/>
    <property type="molecule type" value="Genomic_DNA"/>
</dbReference>
<reference evidence="2 3" key="1">
    <citation type="submission" date="2019-03" db="EMBL/GenBank/DDBJ databases">
        <title>Complete genome sequence of two outbreak-associated Acinetobacter haemolyticus strains.</title>
        <authorList>
            <person name="Bai L."/>
            <person name="Zhang S.-C."/>
            <person name="Deng Y."/>
            <person name="Song C.-C."/>
            <person name="Kang G.-B."/>
            <person name="Dong Y."/>
            <person name="Wang Y."/>
            <person name="Gao F."/>
            <person name="Huang H."/>
        </authorList>
    </citation>
    <scope>NUCLEOTIDE SEQUENCE [LARGE SCALE GENOMIC DNA]</scope>
    <source>
        <strain evidence="2 3">TJR01</strain>
    </source>
</reference>
<sequence>MKQQLYLRHWAIAMGLLILTAIVCALLHNRYSEDHLGILVFALIGVLGLLFSTLFAWLQVETRNSYGSTWLFVSFLSLSLLLITYLYHTVSIDWAAVSDAGIQLSLYQRVVTSDLTFWVAFAFPFIFSVVNFSVRSKVAKMKK</sequence>
<dbReference type="AlphaFoldDB" id="A0A4P7B7M2"/>
<dbReference type="Proteomes" id="UP000294395">
    <property type="component" value="Chromosome"/>
</dbReference>
<organism evidence="2 3">
    <name type="scientific">Acinetobacter haemolyticus</name>
    <dbReference type="NCBI Taxonomy" id="29430"/>
    <lineage>
        <taxon>Bacteria</taxon>
        <taxon>Pseudomonadati</taxon>
        <taxon>Pseudomonadota</taxon>
        <taxon>Gammaproteobacteria</taxon>
        <taxon>Moraxellales</taxon>
        <taxon>Moraxellaceae</taxon>
        <taxon>Acinetobacter</taxon>
    </lineage>
</organism>
<feature type="transmembrane region" description="Helical" evidence="1">
    <location>
        <begin position="115"/>
        <end position="134"/>
    </location>
</feature>
<feature type="transmembrane region" description="Helical" evidence="1">
    <location>
        <begin position="12"/>
        <end position="31"/>
    </location>
</feature>
<feature type="transmembrane region" description="Helical" evidence="1">
    <location>
        <begin position="37"/>
        <end position="58"/>
    </location>
</feature>
<keyword evidence="1" id="KW-0812">Transmembrane</keyword>
<keyword evidence="1" id="KW-0472">Membrane</keyword>
<dbReference type="RefSeq" id="WP_134252847.1">
    <property type="nucleotide sequence ID" value="NZ_CP038009.1"/>
</dbReference>
<evidence type="ECO:0000313" key="3">
    <source>
        <dbReference type="Proteomes" id="UP000294395"/>
    </source>
</evidence>
<evidence type="ECO:0000256" key="1">
    <source>
        <dbReference type="SAM" id="Phobius"/>
    </source>
</evidence>